<sequence>MAKSAEPKSTESKPGSNFPNGLGKPAQRALAGAGYSRVEELAKVSEAELLQLHGMGPKALRLIRSTLADKGLSFSDKA</sequence>
<protein>
    <submittedName>
        <fullName evidence="2">DNA-binding protein</fullName>
    </submittedName>
</protein>
<name>A0ABX0J390_9BACL</name>
<dbReference type="SUPFAM" id="SSF47789">
    <property type="entry name" value="C-terminal domain of RNA polymerase alpha subunit"/>
    <property type="match status" value="1"/>
</dbReference>
<evidence type="ECO:0000313" key="2">
    <source>
        <dbReference type="EMBL" id="NHN30458.1"/>
    </source>
</evidence>
<comment type="caution">
    <text evidence="2">The sequence shown here is derived from an EMBL/GenBank/DDBJ whole genome shotgun (WGS) entry which is preliminary data.</text>
</comment>
<feature type="region of interest" description="Disordered" evidence="1">
    <location>
        <begin position="1"/>
        <end position="26"/>
    </location>
</feature>
<dbReference type="Gene3D" id="1.10.150.20">
    <property type="entry name" value="5' to 3' exonuclease, C-terminal subdomain"/>
    <property type="match status" value="1"/>
</dbReference>
<feature type="compositionally biased region" description="Basic and acidic residues" evidence="1">
    <location>
        <begin position="1"/>
        <end position="11"/>
    </location>
</feature>
<evidence type="ECO:0000256" key="1">
    <source>
        <dbReference type="SAM" id="MobiDB-lite"/>
    </source>
</evidence>
<proteinExistence type="predicted"/>
<evidence type="ECO:0000313" key="3">
    <source>
        <dbReference type="Proteomes" id="UP001165962"/>
    </source>
</evidence>
<dbReference type="Pfam" id="PF14520">
    <property type="entry name" value="HHH_5"/>
    <property type="match status" value="1"/>
</dbReference>
<dbReference type="RefSeq" id="WP_166149599.1">
    <property type="nucleotide sequence ID" value="NZ_JAAOIW010000004.1"/>
</dbReference>
<keyword evidence="3" id="KW-1185">Reference proteome</keyword>
<dbReference type="Proteomes" id="UP001165962">
    <property type="component" value="Unassembled WGS sequence"/>
</dbReference>
<dbReference type="EMBL" id="JAAOIW010000004">
    <property type="protein sequence ID" value="NHN30458.1"/>
    <property type="molecule type" value="Genomic_DNA"/>
</dbReference>
<gene>
    <name evidence="2" type="ORF">G9U52_11500</name>
</gene>
<dbReference type="GO" id="GO:0003677">
    <property type="term" value="F:DNA binding"/>
    <property type="evidence" value="ECO:0007669"/>
    <property type="project" value="UniProtKB-KW"/>
</dbReference>
<organism evidence="2 3">
    <name type="scientific">Paenibacillus agricola</name>
    <dbReference type="NCBI Taxonomy" id="2716264"/>
    <lineage>
        <taxon>Bacteria</taxon>
        <taxon>Bacillati</taxon>
        <taxon>Bacillota</taxon>
        <taxon>Bacilli</taxon>
        <taxon>Bacillales</taxon>
        <taxon>Paenibacillaceae</taxon>
        <taxon>Paenibacillus</taxon>
    </lineage>
</organism>
<reference evidence="2" key="1">
    <citation type="submission" date="2020-03" db="EMBL/GenBank/DDBJ databases">
        <title>Draft sequencing of Paenibacilllus sp. S3N08.</title>
        <authorList>
            <person name="Kim D.-U."/>
        </authorList>
    </citation>
    <scope>NUCLEOTIDE SEQUENCE</scope>
    <source>
        <strain evidence="2">S3N08</strain>
    </source>
</reference>
<accession>A0ABX0J390</accession>
<keyword evidence="2" id="KW-0238">DNA-binding</keyword>